<evidence type="ECO:0000313" key="2">
    <source>
        <dbReference type="Proteomes" id="UP000008367"/>
    </source>
</evidence>
<dbReference type="EMBL" id="AJSR01000082">
    <property type="protein sequence ID" value="EKM33853.1"/>
    <property type="molecule type" value="Genomic_DNA"/>
</dbReference>
<dbReference type="AlphaFoldDB" id="A0A454D594"/>
<comment type="caution">
    <text evidence="1">The sequence shown here is derived from an EMBL/GenBank/DDBJ whole genome shotgun (WGS) entry which is preliminary data.</text>
</comment>
<protein>
    <submittedName>
        <fullName evidence="1">Uncharacterized protein</fullName>
    </submittedName>
</protein>
<feature type="non-terminal residue" evidence="1">
    <location>
        <position position="1"/>
    </location>
</feature>
<reference evidence="1 2" key="1">
    <citation type="submission" date="2012-10" db="EMBL/GenBank/DDBJ databases">
        <title>Genome sequence of Vibrio Cholerae HENC-02.</title>
        <authorList>
            <person name="Eppinger M."/>
            <person name="Hasan N.A."/>
            <person name="Sengamalay N."/>
            <person name="Hine E."/>
            <person name="Su Q."/>
            <person name="Daugherty S.C."/>
            <person name="Young S."/>
            <person name="Sadzewicz L."/>
            <person name="Tallon L."/>
            <person name="Cebula T.A."/>
            <person name="Ravel J."/>
            <person name="Colwell R.R."/>
        </authorList>
    </citation>
    <scope>NUCLEOTIDE SEQUENCE [LARGE SCALE GENOMIC DNA]</scope>
    <source>
        <strain evidence="1 2">HENC-02</strain>
    </source>
</reference>
<accession>A0A454D594</accession>
<organism evidence="1 2">
    <name type="scientific">Vibrio harveyi</name>
    <name type="common">Beneckea harveyi</name>
    <dbReference type="NCBI Taxonomy" id="669"/>
    <lineage>
        <taxon>Bacteria</taxon>
        <taxon>Pseudomonadati</taxon>
        <taxon>Pseudomonadota</taxon>
        <taxon>Gammaproteobacteria</taxon>
        <taxon>Vibrionales</taxon>
        <taxon>Vibrionaceae</taxon>
        <taxon>Vibrio</taxon>
    </lineage>
</organism>
<evidence type="ECO:0000313" key="1">
    <source>
        <dbReference type="EMBL" id="EKM33853.1"/>
    </source>
</evidence>
<name>A0A454D594_VIBHA</name>
<gene>
    <name evidence="1" type="ORF">VCHENC02_0749B</name>
</gene>
<proteinExistence type="predicted"/>
<dbReference type="Proteomes" id="UP000008367">
    <property type="component" value="Unassembled WGS sequence"/>
</dbReference>
<sequence length="16" mass="1956">TLHQRLVDRRSMEEVS</sequence>